<evidence type="ECO:0000313" key="1">
    <source>
        <dbReference type="EMBL" id="KAK5580328.1"/>
    </source>
</evidence>
<dbReference type="Proteomes" id="UP001344447">
    <property type="component" value="Unassembled WGS sequence"/>
</dbReference>
<dbReference type="PANTHER" id="PTHR33099:SF7">
    <property type="entry name" value="MYND-TYPE DOMAIN-CONTAINING PROTEIN"/>
    <property type="match status" value="1"/>
</dbReference>
<sequence length="429" mass="49124">MVKIGNNFKFCQLKGLLQSEGIKEIKELPKTNFYTQSIIEAPLGIRIDGVAQNESNYLSIPCVDTQINRLISNRHISNNSSTNVWEIDKNNIEIGDGNLWKEIEEKIINKIKLGMGIYQDELIKMDFKKLIIIKEHGYIPYQDINTTTTTVKNNNNDIFGKLLISLPSKSHGGDLVVSNPKNEKDHSKIQLSNHFGSLINMVSFYSDCIYTTEPLQSGIRVYLEYDLIKSTKRSLSAQILTQIKNDSNEKVKELSKSINFCLGDGKLNNIVYLFENQYNIESIVEKFMGTDLQIVEKINKISMDLSNDLAFCFGYFHLIEKSIGLFSMDEKKKFTQNESIITENFVHCFRDINNNLVDIPNIQISKDLSEVITSIDFNNIKPYQLITNQDLNSQISIYEIPSLIIFKKSTLEDNDISIRQPELKKGKFL</sequence>
<accession>A0AAN7U2K6</accession>
<dbReference type="EMBL" id="JAVFKY010000002">
    <property type="protein sequence ID" value="KAK5580328.1"/>
    <property type="molecule type" value="Genomic_DNA"/>
</dbReference>
<dbReference type="Gene3D" id="2.60.120.620">
    <property type="entry name" value="q2cbj1_9rhob like domain"/>
    <property type="match status" value="1"/>
</dbReference>
<dbReference type="AlphaFoldDB" id="A0AAN7U2K6"/>
<reference evidence="1 2" key="1">
    <citation type="submission" date="2023-11" db="EMBL/GenBank/DDBJ databases">
        <title>Dfirmibasis_genome.</title>
        <authorList>
            <person name="Edelbroek B."/>
            <person name="Kjellin J."/>
            <person name="Jerlstrom-Hultqvist J."/>
            <person name="Soderbom F."/>
        </authorList>
    </citation>
    <scope>NUCLEOTIDE SEQUENCE [LARGE SCALE GENOMIC DNA]</scope>
    <source>
        <strain evidence="1 2">TNS-C-14</strain>
    </source>
</reference>
<evidence type="ECO:0000313" key="2">
    <source>
        <dbReference type="Proteomes" id="UP001344447"/>
    </source>
</evidence>
<protein>
    <submittedName>
        <fullName evidence="1">Uncharacterized protein</fullName>
    </submittedName>
</protein>
<name>A0AAN7U2K6_9MYCE</name>
<comment type="caution">
    <text evidence="1">The sequence shown here is derived from an EMBL/GenBank/DDBJ whole genome shotgun (WGS) entry which is preliminary data.</text>
</comment>
<dbReference type="PANTHER" id="PTHR33099">
    <property type="entry name" value="FE2OG DIOXYGENASE DOMAIN-CONTAINING PROTEIN"/>
    <property type="match status" value="1"/>
</dbReference>
<gene>
    <name evidence="1" type="ORF">RB653_000344</name>
</gene>
<proteinExistence type="predicted"/>
<organism evidence="1 2">
    <name type="scientific">Dictyostelium firmibasis</name>
    <dbReference type="NCBI Taxonomy" id="79012"/>
    <lineage>
        <taxon>Eukaryota</taxon>
        <taxon>Amoebozoa</taxon>
        <taxon>Evosea</taxon>
        <taxon>Eumycetozoa</taxon>
        <taxon>Dictyostelia</taxon>
        <taxon>Dictyosteliales</taxon>
        <taxon>Dictyosteliaceae</taxon>
        <taxon>Dictyostelium</taxon>
    </lineage>
</organism>
<keyword evidence="2" id="KW-1185">Reference proteome</keyword>